<keyword evidence="2" id="KW-0812">Transmembrane</keyword>
<organism evidence="3 4">
    <name type="scientific">Crepidotus variabilis</name>
    <dbReference type="NCBI Taxonomy" id="179855"/>
    <lineage>
        <taxon>Eukaryota</taxon>
        <taxon>Fungi</taxon>
        <taxon>Dikarya</taxon>
        <taxon>Basidiomycota</taxon>
        <taxon>Agaricomycotina</taxon>
        <taxon>Agaricomycetes</taxon>
        <taxon>Agaricomycetidae</taxon>
        <taxon>Agaricales</taxon>
        <taxon>Agaricineae</taxon>
        <taxon>Crepidotaceae</taxon>
        <taxon>Crepidotus</taxon>
    </lineage>
</organism>
<feature type="transmembrane region" description="Helical" evidence="2">
    <location>
        <begin position="101"/>
        <end position="120"/>
    </location>
</feature>
<dbReference type="Proteomes" id="UP000807306">
    <property type="component" value="Unassembled WGS sequence"/>
</dbReference>
<comment type="caution">
    <text evidence="3">The sequence shown here is derived from an EMBL/GenBank/DDBJ whole genome shotgun (WGS) entry which is preliminary data.</text>
</comment>
<gene>
    <name evidence="3" type="ORF">CPB83DRAFT_769032</name>
</gene>
<feature type="transmembrane region" description="Helical" evidence="2">
    <location>
        <begin position="127"/>
        <end position="150"/>
    </location>
</feature>
<name>A0A9P6JNK4_9AGAR</name>
<feature type="transmembrane region" description="Helical" evidence="2">
    <location>
        <begin position="170"/>
        <end position="193"/>
    </location>
</feature>
<evidence type="ECO:0000313" key="3">
    <source>
        <dbReference type="EMBL" id="KAF9527236.1"/>
    </source>
</evidence>
<accession>A0A9P6JNK4</accession>
<dbReference type="EMBL" id="MU157863">
    <property type="protein sequence ID" value="KAF9527236.1"/>
    <property type="molecule type" value="Genomic_DNA"/>
</dbReference>
<reference evidence="3" key="1">
    <citation type="submission" date="2020-11" db="EMBL/GenBank/DDBJ databases">
        <authorList>
            <consortium name="DOE Joint Genome Institute"/>
            <person name="Ahrendt S."/>
            <person name="Riley R."/>
            <person name="Andreopoulos W."/>
            <person name="Labutti K."/>
            <person name="Pangilinan J."/>
            <person name="Ruiz-Duenas F.J."/>
            <person name="Barrasa J.M."/>
            <person name="Sanchez-Garcia M."/>
            <person name="Camarero S."/>
            <person name="Miyauchi S."/>
            <person name="Serrano A."/>
            <person name="Linde D."/>
            <person name="Babiker R."/>
            <person name="Drula E."/>
            <person name="Ayuso-Fernandez I."/>
            <person name="Pacheco R."/>
            <person name="Padilla G."/>
            <person name="Ferreira P."/>
            <person name="Barriuso J."/>
            <person name="Kellner H."/>
            <person name="Castanera R."/>
            <person name="Alfaro M."/>
            <person name="Ramirez L."/>
            <person name="Pisabarro A.G."/>
            <person name="Kuo A."/>
            <person name="Tritt A."/>
            <person name="Lipzen A."/>
            <person name="He G."/>
            <person name="Yan M."/>
            <person name="Ng V."/>
            <person name="Cullen D."/>
            <person name="Martin F."/>
            <person name="Rosso M.-N."/>
            <person name="Henrissat B."/>
            <person name="Hibbett D."/>
            <person name="Martinez A.T."/>
            <person name="Grigoriev I.V."/>
        </authorList>
    </citation>
    <scope>NUCLEOTIDE SEQUENCE</scope>
    <source>
        <strain evidence="3">CBS 506.95</strain>
    </source>
</reference>
<keyword evidence="2" id="KW-1133">Transmembrane helix</keyword>
<evidence type="ECO:0008006" key="5">
    <source>
        <dbReference type="Google" id="ProtNLM"/>
    </source>
</evidence>
<dbReference type="AlphaFoldDB" id="A0A9P6JNK4"/>
<feature type="transmembrane region" description="Helical" evidence="2">
    <location>
        <begin position="251"/>
        <end position="273"/>
    </location>
</feature>
<evidence type="ECO:0000256" key="1">
    <source>
        <dbReference type="SAM" id="MobiDB-lite"/>
    </source>
</evidence>
<keyword evidence="4" id="KW-1185">Reference proteome</keyword>
<feature type="transmembrane region" description="Helical" evidence="2">
    <location>
        <begin position="228"/>
        <end position="245"/>
    </location>
</feature>
<feature type="region of interest" description="Disordered" evidence="1">
    <location>
        <begin position="364"/>
        <end position="387"/>
    </location>
</feature>
<dbReference type="OrthoDB" id="3038990at2759"/>
<proteinExistence type="predicted"/>
<protein>
    <recommendedName>
        <fullName evidence="5">Transmembrane protein</fullName>
    </recommendedName>
</protein>
<evidence type="ECO:0000256" key="2">
    <source>
        <dbReference type="SAM" id="Phobius"/>
    </source>
</evidence>
<keyword evidence="2" id="KW-0472">Membrane</keyword>
<feature type="transmembrane region" description="Helical" evidence="2">
    <location>
        <begin position="66"/>
        <end position="85"/>
    </location>
</feature>
<feature type="transmembrane region" description="Helical" evidence="2">
    <location>
        <begin position="22"/>
        <end position="45"/>
    </location>
</feature>
<evidence type="ECO:0000313" key="4">
    <source>
        <dbReference type="Proteomes" id="UP000807306"/>
    </source>
</evidence>
<sequence>MTAVLLALPNPFTPMAFLPPELAVQATVSNYVLVGSLAVLTWDILSNLHSDLRLLREFRVNLSMTVYFISSRIFTLAYLSALVVLETAPTGHCENIRKIQAMYPIAVPSTSLLFFFRVCALYNHNRYLVAFFFISWLSVVAGAITTTQGITGGPIGLTKYCINTRLESYVSLACIPPFVNDTLVFCATTWALMQNSYADGSLRNGLKVMVFGRYLPSFSRAILQDGQVYYATIISLNLVVIVLFFTESVPIVYRSFFGVPNVVLMNVMACYVYRKIRFGVYRETTTLGLGNTTLGKSIPVSGGRTGARQERSGIVFNRVAINGRSAALTERSFKVEAQDERLDNVDEDGQLEVIQMDVVKTRHSEDGGSQFEIKMKPSDGNSCSTQL</sequence>